<dbReference type="GO" id="GO:0005886">
    <property type="term" value="C:plasma membrane"/>
    <property type="evidence" value="ECO:0007669"/>
    <property type="project" value="UniProtKB-SubCell"/>
</dbReference>
<dbReference type="InterPro" id="IPR051393">
    <property type="entry name" value="ABC_transporter_permease"/>
</dbReference>
<reference evidence="9 10" key="1">
    <citation type="journal article" date="2013" name="Genome Announc.">
        <title>Draft Genome Sequence of the Cellulolytic, Mesophilic, Anaerobic Bacterium Clostridium termitidis Strain CT1112 (DSM 5398).</title>
        <authorList>
            <person name="Lal S."/>
            <person name="Ramachandran U."/>
            <person name="Zhang X."/>
            <person name="Munir R."/>
            <person name="Sparling R."/>
            <person name="Levin D.B."/>
        </authorList>
    </citation>
    <scope>NUCLEOTIDE SEQUENCE [LARGE SCALE GENOMIC DNA]</scope>
    <source>
        <strain evidence="9 10">CT1112</strain>
    </source>
</reference>
<keyword evidence="6 7" id="KW-0472">Membrane</keyword>
<evidence type="ECO:0000256" key="6">
    <source>
        <dbReference type="ARBA" id="ARBA00023136"/>
    </source>
</evidence>
<evidence type="ECO:0000256" key="4">
    <source>
        <dbReference type="ARBA" id="ARBA00022692"/>
    </source>
</evidence>
<keyword evidence="3" id="KW-1003">Cell membrane</keyword>
<dbReference type="GO" id="GO:0055085">
    <property type="term" value="P:transmembrane transport"/>
    <property type="evidence" value="ECO:0007669"/>
    <property type="project" value="InterPro"/>
</dbReference>
<accession>S0FLW2</accession>
<dbReference type="PATRIC" id="fig|1195236.3.peg.1485"/>
<keyword evidence="4 7" id="KW-0812">Transmembrane</keyword>
<name>S0FLW2_RUMCE</name>
<protein>
    <submittedName>
        <fullName evidence="9">ABC-type polysaccharide transport system, permease component</fullName>
    </submittedName>
</protein>
<keyword evidence="5 7" id="KW-1133">Transmembrane helix</keyword>
<evidence type="ECO:0000259" key="8">
    <source>
        <dbReference type="PROSITE" id="PS50928"/>
    </source>
</evidence>
<comment type="subcellular location">
    <subcellularLocation>
        <location evidence="1 7">Cell membrane</location>
        <topology evidence="1 7">Multi-pass membrane protein</topology>
    </subcellularLocation>
</comment>
<evidence type="ECO:0000256" key="7">
    <source>
        <dbReference type="RuleBase" id="RU363032"/>
    </source>
</evidence>
<dbReference type="STRING" id="1195236.CTER_1182"/>
<dbReference type="EMBL" id="AORV01000025">
    <property type="protein sequence ID" value="EMS72882.1"/>
    <property type="molecule type" value="Genomic_DNA"/>
</dbReference>
<feature type="transmembrane region" description="Helical" evidence="7">
    <location>
        <begin position="186"/>
        <end position="205"/>
    </location>
</feature>
<feature type="transmembrane region" description="Helical" evidence="7">
    <location>
        <begin position="285"/>
        <end position="306"/>
    </location>
</feature>
<comment type="similarity">
    <text evidence="7">Belongs to the binding-protein-dependent transport system permease family.</text>
</comment>
<dbReference type="PANTHER" id="PTHR30193">
    <property type="entry name" value="ABC TRANSPORTER PERMEASE PROTEIN"/>
    <property type="match status" value="1"/>
</dbReference>
<evidence type="ECO:0000256" key="3">
    <source>
        <dbReference type="ARBA" id="ARBA00022475"/>
    </source>
</evidence>
<dbReference type="SUPFAM" id="SSF161098">
    <property type="entry name" value="MetI-like"/>
    <property type="match status" value="1"/>
</dbReference>
<dbReference type="Pfam" id="PF00528">
    <property type="entry name" value="BPD_transp_1"/>
    <property type="match status" value="1"/>
</dbReference>
<feature type="domain" description="ABC transmembrane type-1" evidence="8">
    <location>
        <begin position="85"/>
        <end position="302"/>
    </location>
</feature>
<dbReference type="eggNOG" id="COG4209">
    <property type="taxonomic scope" value="Bacteria"/>
</dbReference>
<feature type="transmembrane region" description="Helical" evidence="7">
    <location>
        <begin position="21"/>
        <end position="43"/>
    </location>
</feature>
<evidence type="ECO:0000313" key="9">
    <source>
        <dbReference type="EMBL" id="EMS72882.1"/>
    </source>
</evidence>
<proteinExistence type="inferred from homology"/>
<feature type="transmembrane region" description="Helical" evidence="7">
    <location>
        <begin position="122"/>
        <end position="145"/>
    </location>
</feature>
<dbReference type="InterPro" id="IPR000515">
    <property type="entry name" value="MetI-like"/>
</dbReference>
<comment type="caution">
    <text evidence="9">The sequence shown here is derived from an EMBL/GenBank/DDBJ whole genome shotgun (WGS) entry which is preliminary data.</text>
</comment>
<dbReference type="AlphaFoldDB" id="S0FLW2"/>
<dbReference type="RefSeq" id="WP_004624616.1">
    <property type="nucleotide sequence ID" value="NZ_AORV01000025.1"/>
</dbReference>
<feature type="transmembrane region" description="Helical" evidence="7">
    <location>
        <begin position="89"/>
        <end position="110"/>
    </location>
</feature>
<dbReference type="InterPro" id="IPR035906">
    <property type="entry name" value="MetI-like_sf"/>
</dbReference>
<keyword evidence="2 7" id="KW-0813">Transport</keyword>
<sequence>MYHEKVLINKKLKHGILFELFQNRALYLMALPGIAFLLIFSYYPMLGIQIAFRDYNFQDGIWHSPFVGFKYFEIFFKSPYAGNLLFTTLYLNILFIVTGLIVSVTIAILLNEITNSLVRRVLQSSMFFPYFLSWVIISALVYSFLNDKFGALNMLLKSMGFSTVTWYNEPRLWRGILTVINTWQSFGYNVVIYLAAIVSINNELYESARIDGASKFDEIFRITLPQLIPTIVLMLLLALGKVFYGNFGMIYSIIGDNGILNQTTDIIDTYIFRAMRNNGDFSTGTAVGLFQSVCGFITVVVFNKLVKKYDDTMGLF</sequence>
<dbReference type="Proteomes" id="UP000014155">
    <property type="component" value="Unassembled WGS sequence"/>
</dbReference>
<dbReference type="PROSITE" id="PS50928">
    <property type="entry name" value="ABC_TM1"/>
    <property type="match status" value="1"/>
</dbReference>
<keyword evidence="10" id="KW-1185">Reference proteome</keyword>
<evidence type="ECO:0000256" key="2">
    <source>
        <dbReference type="ARBA" id="ARBA00022448"/>
    </source>
</evidence>
<feature type="transmembrane region" description="Helical" evidence="7">
    <location>
        <begin position="226"/>
        <end position="244"/>
    </location>
</feature>
<evidence type="ECO:0000256" key="5">
    <source>
        <dbReference type="ARBA" id="ARBA00022989"/>
    </source>
</evidence>
<evidence type="ECO:0000256" key="1">
    <source>
        <dbReference type="ARBA" id="ARBA00004651"/>
    </source>
</evidence>
<evidence type="ECO:0000313" key="10">
    <source>
        <dbReference type="Proteomes" id="UP000014155"/>
    </source>
</evidence>
<organism evidence="9 10">
    <name type="scientific">Ruminiclostridium cellobioparum subsp. termitidis CT1112</name>
    <dbReference type="NCBI Taxonomy" id="1195236"/>
    <lineage>
        <taxon>Bacteria</taxon>
        <taxon>Bacillati</taxon>
        <taxon>Bacillota</taxon>
        <taxon>Clostridia</taxon>
        <taxon>Eubacteriales</taxon>
        <taxon>Oscillospiraceae</taxon>
        <taxon>Ruminiclostridium</taxon>
    </lineage>
</organism>
<gene>
    <name evidence="9" type="ORF">CTER_1182</name>
</gene>
<dbReference type="CDD" id="cd06261">
    <property type="entry name" value="TM_PBP2"/>
    <property type="match status" value="1"/>
</dbReference>
<dbReference type="PANTHER" id="PTHR30193:SF44">
    <property type="entry name" value="LACTOSE TRANSPORT SYSTEM PERMEASE PROTEIN LACF"/>
    <property type="match status" value="1"/>
</dbReference>
<dbReference type="Gene3D" id="1.10.3720.10">
    <property type="entry name" value="MetI-like"/>
    <property type="match status" value="1"/>
</dbReference>